<dbReference type="PROSITE" id="PS51891">
    <property type="entry name" value="CENP_V_GFA"/>
    <property type="match status" value="1"/>
</dbReference>
<feature type="domain" description="CENP-V/GFA" evidence="5">
    <location>
        <begin position="14"/>
        <end position="142"/>
    </location>
</feature>
<dbReference type="AlphaFoldDB" id="A0A6A6C5E0"/>
<gene>
    <name evidence="6" type="ORF">M409DRAFT_28207</name>
</gene>
<keyword evidence="2" id="KW-0479">Metal-binding</keyword>
<reference evidence="6" key="1">
    <citation type="journal article" date="2020" name="Stud. Mycol.">
        <title>101 Dothideomycetes genomes: a test case for predicting lifestyles and emergence of pathogens.</title>
        <authorList>
            <person name="Haridas S."/>
            <person name="Albert R."/>
            <person name="Binder M."/>
            <person name="Bloem J."/>
            <person name="Labutti K."/>
            <person name="Salamov A."/>
            <person name="Andreopoulos B."/>
            <person name="Baker S."/>
            <person name="Barry K."/>
            <person name="Bills G."/>
            <person name="Bluhm B."/>
            <person name="Cannon C."/>
            <person name="Castanera R."/>
            <person name="Culley D."/>
            <person name="Daum C."/>
            <person name="Ezra D."/>
            <person name="Gonzalez J."/>
            <person name="Henrissat B."/>
            <person name="Kuo A."/>
            <person name="Liang C."/>
            <person name="Lipzen A."/>
            <person name="Lutzoni F."/>
            <person name="Magnuson J."/>
            <person name="Mondo S."/>
            <person name="Nolan M."/>
            <person name="Ohm R."/>
            <person name="Pangilinan J."/>
            <person name="Park H.-J."/>
            <person name="Ramirez L."/>
            <person name="Alfaro M."/>
            <person name="Sun H."/>
            <person name="Tritt A."/>
            <person name="Yoshinaga Y."/>
            <person name="Zwiers L.-H."/>
            <person name="Turgeon B."/>
            <person name="Goodwin S."/>
            <person name="Spatafora J."/>
            <person name="Crous P."/>
            <person name="Grigoriev I."/>
        </authorList>
    </citation>
    <scope>NUCLEOTIDE SEQUENCE</scope>
    <source>
        <strain evidence="6">ATCC 36951</strain>
    </source>
</reference>
<dbReference type="OrthoDB" id="2212170at2759"/>
<evidence type="ECO:0000313" key="6">
    <source>
        <dbReference type="EMBL" id="KAF2161478.1"/>
    </source>
</evidence>
<dbReference type="GO" id="GO:0016846">
    <property type="term" value="F:carbon-sulfur lyase activity"/>
    <property type="evidence" value="ECO:0007669"/>
    <property type="project" value="InterPro"/>
</dbReference>
<protein>
    <recommendedName>
        <fullName evidence="5">CENP-V/GFA domain-containing protein</fullName>
    </recommendedName>
</protein>
<dbReference type="InterPro" id="IPR011057">
    <property type="entry name" value="Mss4-like_sf"/>
</dbReference>
<evidence type="ECO:0000256" key="3">
    <source>
        <dbReference type="ARBA" id="ARBA00022833"/>
    </source>
</evidence>
<dbReference type="Gene3D" id="3.90.1590.10">
    <property type="entry name" value="glutathione-dependent formaldehyde- activating enzyme (gfa)"/>
    <property type="match status" value="1"/>
</dbReference>
<dbReference type="PANTHER" id="PTHR33337">
    <property type="entry name" value="GFA DOMAIN-CONTAINING PROTEIN"/>
    <property type="match status" value="1"/>
</dbReference>
<evidence type="ECO:0000256" key="2">
    <source>
        <dbReference type="ARBA" id="ARBA00022723"/>
    </source>
</evidence>
<dbReference type="RefSeq" id="XP_033662367.1">
    <property type="nucleotide sequence ID" value="XM_033808923.1"/>
</dbReference>
<keyword evidence="4" id="KW-0456">Lyase</keyword>
<evidence type="ECO:0000256" key="4">
    <source>
        <dbReference type="ARBA" id="ARBA00023239"/>
    </source>
</evidence>
<proteinExistence type="inferred from homology"/>
<dbReference type="Pfam" id="PF04828">
    <property type="entry name" value="GFA"/>
    <property type="match status" value="1"/>
</dbReference>
<organism evidence="6 7">
    <name type="scientific">Zasmidium cellare ATCC 36951</name>
    <dbReference type="NCBI Taxonomy" id="1080233"/>
    <lineage>
        <taxon>Eukaryota</taxon>
        <taxon>Fungi</taxon>
        <taxon>Dikarya</taxon>
        <taxon>Ascomycota</taxon>
        <taxon>Pezizomycotina</taxon>
        <taxon>Dothideomycetes</taxon>
        <taxon>Dothideomycetidae</taxon>
        <taxon>Mycosphaerellales</taxon>
        <taxon>Mycosphaerellaceae</taxon>
        <taxon>Zasmidium</taxon>
    </lineage>
</organism>
<dbReference type="EMBL" id="ML993619">
    <property type="protein sequence ID" value="KAF2161478.1"/>
    <property type="molecule type" value="Genomic_DNA"/>
</dbReference>
<evidence type="ECO:0000256" key="1">
    <source>
        <dbReference type="ARBA" id="ARBA00005495"/>
    </source>
</evidence>
<sequence length="186" mass="20411">MAEEKSASAPEVQFKGSCACGRVTYTCTSPPREGFTTACHCVTCRKISGGPFQAFAHVFAANLTNFDKEKNSRHEGLPKDDTGGIVFRRLSPVGERAFCGSCSTSLAMRYKHEPDNIGVTLGTIDEDSIGSPKVKELLQPNQHIFMSQSVSWLHIDNDGVPKYARFTSGDFEENMASWISHNKGKE</sequence>
<keyword evidence="7" id="KW-1185">Reference proteome</keyword>
<keyword evidence="3" id="KW-0862">Zinc</keyword>
<dbReference type="PANTHER" id="PTHR33337:SF40">
    <property type="entry name" value="CENP-V_GFA DOMAIN-CONTAINING PROTEIN-RELATED"/>
    <property type="match status" value="1"/>
</dbReference>
<name>A0A6A6C5E0_ZASCE</name>
<evidence type="ECO:0000313" key="7">
    <source>
        <dbReference type="Proteomes" id="UP000799537"/>
    </source>
</evidence>
<dbReference type="GO" id="GO:0046872">
    <property type="term" value="F:metal ion binding"/>
    <property type="evidence" value="ECO:0007669"/>
    <property type="project" value="UniProtKB-KW"/>
</dbReference>
<dbReference type="SUPFAM" id="SSF51316">
    <property type="entry name" value="Mss4-like"/>
    <property type="match status" value="1"/>
</dbReference>
<dbReference type="InterPro" id="IPR006913">
    <property type="entry name" value="CENP-V/GFA"/>
</dbReference>
<evidence type="ECO:0000259" key="5">
    <source>
        <dbReference type="PROSITE" id="PS51891"/>
    </source>
</evidence>
<dbReference type="Proteomes" id="UP000799537">
    <property type="component" value="Unassembled WGS sequence"/>
</dbReference>
<dbReference type="GeneID" id="54562195"/>
<accession>A0A6A6C5E0</accession>
<comment type="similarity">
    <text evidence="1">Belongs to the Gfa family.</text>
</comment>